<evidence type="ECO:0000256" key="1">
    <source>
        <dbReference type="SAM" id="MobiDB-lite"/>
    </source>
</evidence>
<keyword evidence="3" id="KW-1185">Reference proteome</keyword>
<sequence length="714" mass="78806">MEEKQLDLNQPFLSVRRFSSTVATAEVDNKRQIDNALPKVPRLPVYKSELKSGPVRNPGTVPFVWEKTPGRPKCESKPQIMAHEIPPVVPKLPPGRILNVERQALDRSTERATTAGQSETRNVLLDTNVTKEESSREGMEETDISGSEDDDGIYVDALDTLSRSESFFLNCSVSGVSGLDCPDMKPSGTFSTDPQTRDFMMGRFLPAAKAMASETPPHYTRKQLVAQEQPRKITTVSVQKRHSFDQCKRISNTSNCSQGNGVEEIEDEDDDYDGPDNSSLKVCGLFPRLYLQNSFCLLNPVPGMRKQPQVPISSSHMRKARSSYPSHYDQTVNEDCKDAAQKHLSRGLLETSMNEDKSKLKSESNKSSCRNDNQKLNGSSLYERLQGNGTLPYHDKFSQSGINKEKRFLEIHEKSKNPELAGFNAHVKNAKSFGELLANENVGWETTSASPLVEKTLYIDSVHMLNSQISNSSSSDLKGSIDYCRDDVETVIKNGEIEETTVVDSSPKDMKHFVAVSKKANMPPEILKSTDSCLSSLSERSTNNVQKVVSDIYRHDVSLMGISTISGSTKVDDGKIELGQISGDSEGCNGIMQDLMKIAKTKVADDGKVGIESQVCTKSSNQDTPNGGYSLLLLPPPLPKSPSESWLKRTLPAVSPKHPSLKSFAGMNAYPRVQASKLHSADADPKWETIVKTSNVDNGHLRFSEELLTPIPEV</sequence>
<feature type="region of interest" description="Disordered" evidence="1">
    <location>
        <begin position="347"/>
        <end position="378"/>
    </location>
</feature>
<feature type="compositionally biased region" description="Acidic residues" evidence="1">
    <location>
        <begin position="263"/>
        <end position="274"/>
    </location>
</feature>
<evidence type="ECO:0000313" key="2">
    <source>
        <dbReference type="EMBL" id="KDP36298.1"/>
    </source>
</evidence>
<dbReference type="KEGG" id="jcu:105635706"/>
<feature type="region of interest" description="Disordered" evidence="1">
    <location>
        <begin position="130"/>
        <end position="151"/>
    </location>
</feature>
<dbReference type="EMBL" id="KK914443">
    <property type="protein sequence ID" value="KDP36298.1"/>
    <property type="molecule type" value="Genomic_DNA"/>
</dbReference>
<reference evidence="2 3" key="1">
    <citation type="journal article" date="2014" name="PLoS ONE">
        <title>Global Analysis of Gene Expression Profiles in Physic Nut (Jatropha curcas L.) Seedlings Exposed to Salt Stress.</title>
        <authorList>
            <person name="Zhang L."/>
            <person name="Zhang C."/>
            <person name="Wu P."/>
            <person name="Chen Y."/>
            <person name="Li M."/>
            <person name="Jiang H."/>
            <person name="Wu G."/>
        </authorList>
    </citation>
    <scope>NUCLEOTIDE SEQUENCE [LARGE SCALE GENOMIC DNA]</scope>
    <source>
        <strain evidence="3">cv. GZQX0401</strain>
        <tissue evidence="2">Young leaves</tissue>
    </source>
</reference>
<dbReference type="PANTHER" id="PTHR33671">
    <property type="entry name" value="N-METHYLTRANSFERASE, PUTATIVE (DUF688)-RELATED"/>
    <property type="match status" value="1"/>
</dbReference>
<dbReference type="Pfam" id="PF05097">
    <property type="entry name" value="DUF688"/>
    <property type="match status" value="1"/>
</dbReference>
<feature type="region of interest" description="Disordered" evidence="1">
    <location>
        <begin position="255"/>
        <end position="274"/>
    </location>
</feature>
<dbReference type="PANTHER" id="PTHR33671:SF2">
    <property type="entry name" value="N-METHYLTRANSFERASE, PUTATIVE (DUF688)-RELATED"/>
    <property type="match status" value="1"/>
</dbReference>
<feature type="region of interest" description="Disordered" evidence="1">
    <location>
        <begin position="307"/>
        <end position="330"/>
    </location>
</feature>
<accession>A0A067KMU4</accession>
<proteinExistence type="predicted"/>
<dbReference type="Proteomes" id="UP000027138">
    <property type="component" value="Unassembled WGS sequence"/>
</dbReference>
<organism evidence="2 3">
    <name type="scientific">Jatropha curcas</name>
    <name type="common">Barbados nut</name>
    <dbReference type="NCBI Taxonomy" id="180498"/>
    <lineage>
        <taxon>Eukaryota</taxon>
        <taxon>Viridiplantae</taxon>
        <taxon>Streptophyta</taxon>
        <taxon>Embryophyta</taxon>
        <taxon>Tracheophyta</taxon>
        <taxon>Spermatophyta</taxon>
        <taxon>Magnoliopsida</taxon>
        <taxon>eudicotyledons</taxon>
        <taxon>Gunneridae</taxon>
        <taxon>Pentapetalae</taxon>
        <taxon>rosids</taxon>
        <taxon>fabids</taxon>
        <taxon>Malpighiales</taxon>
        <taxon>Euphorbiaceae</taxon>
        <taxon>Crotonoideae</taxon>
        <taxon>Jatropheae</taxon>
        <taxon>Jatropha</taxon>
    </lineage>
</organism>
<dbReference type="OrthoDB" id="677721at2759"/>
<feature type="compositionally biased region" description="Basic and acidic residues" evidence="1">
    <location>
        <begin position="130"/>
        <end position="139"/>
    </location>
</feature>
<gene>
    <name evidence="2" type="ORF">JCGZ_09805</name>
</gene>
<evidence type="ECO:0000313" key="3">
    <source>
        <dbReference type="Proteomes" id="UP000027138"/>
    </source>
</evidence>
<dbReference type="STRING" id="180498.A0A067KMU4"/>
<protein>
    <submittedName>
        <fullName evidence="2">Uncharacterized protein</fullName>
    </submittedName>
</protein>
<feature type="compositionally biased region" description="Acidic residues" evidence="1">
    <location>
        <begin position="140"/>
        <end position="151"/>
    </location>
</feature>
<dbReference type="AlphaFoldDB" id="A0A067KMU4"/>
<name>A0A067KMU4_JATCU</name>
<dbReference type="InterPro" id="IPR007789">
    <property type="entry name" value="DUF688"/>
</dbReference>
<feature type="compositionally biased region" description="Basic and acidic residues" evidence="1">
    <location>
        <begin position="354"/>
        <end position="364"/>
    </location>
</feature>